<name>A0AAD7DPU6_MYCRO</name>
<protein>
    <submittedName>
        <fullName evidence="2">Uncharacterized protein</fullName>
    </submittedName>
</protein>
<feature type="chain" id="PRO_5042200980" evidence="1">
    <location>
        <begin position="18"/>
        <end position="131"/>
    </location>
</feature>
<keyword evidence="3" id="KW-1185">Reference proteome</keyword>
<comment type="caution">
    <text evidence="2">The sequence shown here is derived from an EMBL/GenBank/DDBJ whole genome shotgun (WGS) entry which is preliminary data.</text>
</comment>
<gene>
    <name evidence="2" type="ORF">B0H17DRAFT_1131421</name>
</gene>
<dbReference type="Proteomes" id="UP001221757">
    <property type="component" value="Unassembled WGS sequence"/>
</dbReference>
<sequence>MTFQTLALFALVNAAFASSIARAPAAAAVAQAESAAGLSPEAITVLETCVNENLSNCLIWTATTLPVGCTSLAANGQASDVSSVSSSTGIECTFFTSTTCTGSSQIINGTIDTLTVVAFDNLANSFTCQSS</sequence>
<keyword evidence="1" id="KW-0732">Signal</keyword>
<reference evidence="2" key="1">
    <citation type="submission" date="2023-03" db="EMBL/GenBank/DDBJ databases">
        <title>Massive genome expansion in bonnet fungi (Mycena s.s.) driven by repeated elements and novel gene families across ecological guilds.</title>
        <authorList>
            <consortium name="Lawrence Berkeley National Laboratory"/>
            <person name="Harder C.B."/>
            <person name="Miyauchi S."/>
            <person name="Viragh M."/>
            <person name="Kuo A."/>
            <person name="Thoen E."/>
            <person name="Andreopoulos B."/>
            <person name="Lu D."/>
            <person name="Skrede I."/>
            <person name="Drula E."/>
            <person name="Henrissat B."/>
            <person name="Morin E."/>
            <person name="Kohler A."/>
            <person name="Barry K."/>
            <person name="LaButti K."/>
            <person name="Morin E."/>
            <person name="Salamov A."/>
            <person name="Lipzen A."/>
            <person name="Mereny Z."/>
            <person name="Hegedus B."/>
            <person name="Baldrian P."/>
            <person name="Stursova M."/>
            <person name="Weitz H."/>
            <person name="Taylor A."/>
            <person name="Grigoriev I.V."/>
            <person name="Nagy L.G."/>
            <person name="Martin F."/>
            <person name="Kauserud H."/>
        </authorList>
    </citation>
    <scope>NUCLEOTIDE SEQUENCE</scope>
    <source>
        <strain evidence="2">CBHHK067</strain>
    </source>
</reference>
<dbReference type="AlphaFoldDB" id="A0AAD7DPU6"/>
<evidence type="ECO:0000313" key="2">
    <source>
        <dbReference type="EMBL" id="KAJ7695364.1"/>
    </source>
</evidence>
<dbReference type="EMBL" id="JARKIE010000038">
    <property type="protein sequence ID" value="KAJ7695364.1"/>
    <property type="molecule type" value="Genomic_DNA"/>
</dbReference>
<proteinExistence type="predicted"/>
<evidence type="ECO:0000256" key="1">
    <source>
        <dbReference type="SAM" id="SignalP"/>
    </source>
</evidence>
<organism evidence="2 3">
    <name type="scientific">Mycena rosella</name>
    <name type="common">Pink bonnet</name>
    <name type="synonym">Agaricus rosellus</name>
    <dbReference type="NCBI Taxonomy" id="1033263"/>
    <lineage>
        <taxon>Eukaryota</taxon>
        <taxon>Fungi</taxon>
        <taxon>Dikarya</taxon>
        <taxon>Basidiomycota</taxon>
        <taxon>Agaricomycotina</taxon>
        <taxon>Agaricomycetes</taxon>
        <taxon>Agaricomycetidae</taxon>
        <taxon>Agaricales</taxon>
        <taxon>Marasmiineae</taxon>
        <taxon>Mycenaceae</taxon>
        <taxon>Mycena</taxon>
    </lineage>
</organism>
<feature type="signal peptide" evidence="1">
    <location>
        <begin position="1"/>
        <end position="17"/>
    </location>
</feature>
<evidence type="ECO:0000313" key="3">
    <source>
        <dbReference type="Proteomes" id="UP001221757"/>
    </source>
</evidence>
<accession>A0AAD7DPU6</accession>